<feature type="domain" description="C-type lectin" evidence="1">
    <location>
        <begin position="42"/>
        <end position="138"/>
    </location>
</feature>
<keyword evidence="2" id="KW-1185">Reference proteome</keyword>
<reference evidence="3" key="1">
    <citation type="submission" date="2022-11" db="UniProtKB">
        <authorList>
            <consortium name="WormBaseParasite"/>
        </authorList>
    </citation>
    <scope>IDENTIFICATION</scope>
</reference>
<dbReference type="PROSITE" id="PS50041">
    <property type="entry name" value="C_TYPE_LECTIN_2"/>
    <property type="match status" value="1"/>
</dbReference>
<dbReference type="InterPro" id="IPR001304">
    <property type="entry name" value="C-type_lectin-like"/>
</dbReference>
<dbReference type="InterPro" id="IPR050111">
    <property type="entry name" value="C-type_lectin/snaclec_domain"/>
</dbReference>
<dbReference type="PANTHER" id="PTHR22803">
    <property type="entry name" value="MANNOSE, PHOSPHOLIPASE, LECTIN RECEPTOR RELATED"/>
    <property type="match status" value="1"/>
</dbReference>
<dbReference type="WBParaSite" id="ACRNAN_scaffold9403.g26772.t1">
    <property type="protein sequence ID" value="ACRNAN_scaffold9403.g26772.t1"/>
    <property type="gene ID" value="ACRNAN_scaffold9403.g26772"/>
</dbReference>
<sequence>MLPKNLSKHIINPVASCELKNQVVVPYEMMNEILTSFAELEFVQAERVCNDLNGDLVSICDAFTNEQLRNAASKSFLQYDDKDFWLGLMNNGTNIWNWTNPSINCPYRNWANGEPNGSGSCASVSVSNGQWSSSDCTKIFNRTFYQAVDDCILDAEGAKLVSIHSDEENEFLIS</sequence>
<evidence type="ECO:0000259" key="1">
    <source>
        <dbReference type="PROSITE" id="PS50041"/>
    </source>
</evidence>
<organism evidence="2 3">
    <name type="scientific">Acrobeloides nanus</name>
    <dbReference type="NCBI Taxonomy" id="290746"/>
    <lineage>
        <taxon>Eukaryota</taxon>
        <taxon>Metazoa</taxon>
        <taxon>Ecdysozoa</taxon>
        <taxon>Nematoda</taxon>
        <taxon>Chromadorea</taxon>
        <taxon>Rhabditida</taxon>
        <taxon>Tylenchina</taxon>
        <taxon>Cephalobomorpha</taxon>
        <taxon>Cephaloboidea</taxon>
        <taxon>Cephalobidae</taxon>
        <taxon>Acrobeloides</taxon>
    </lineage>
</organism>
<protein>
    <submittedName>
        <fullName evidence="3">C-type lectin domain-containing protein</fullName>
    </submittedName>
</protein>
<dbReference type="SUPFAM" id="SSF56436">
    <property type="entry name" value="C-type lectin-like"/>
    <property type="match status" value="2"/>
</dbReference>
<dbReference type="AlphaFoldDB" id="A0A914EM19"/>
<dbReference type="Gene3D" id="3.10.100.10">
    <property type="entry name" value="Mannose-Binding Protein A, subunit A"/>
    <property type="match status" value="1"/>
</dbReference>
<dbReference type="Proteomes" id="UP000887540">
    <property type="component" value="Unplaced"/>
</dbReference>
<evidence type="ECO:0000313" key="3">
    <source>
        <dbReference type="WBParaSite" id="ACRNAN_scaffold9403.g26772.t1"/>
    </source>
</evidence>
<dbReference type="CDD" id="cd00037">
    <property type="entry name" value="CLECT"/>
    <property type="match status" value="2"/>
</dbReference>
<dbReference type="InterPro" id="IPR016187">
    <property type="entry name" value="CTDL_fold"/>
</dbReference>
<dbReference type="SMART" id="SM00034">
    <property type="entry name" value="CLECT"/>
    <property type="match status" value="1"/>
</dbReference>
<dbReference type="InterPro" id="IPR016186">
    <property type="entry name" value="C-type_lectin-like/link_sf"/>
</dbReference>
<accession>A0A914EM19</accession>
<dbReference type="Pfam" id="PF00059">
    <property type="entry name" value="Lectin_C"/>
    <property type="match status" value="1"/>
</dbReference>
<name>A0A914EM19_9BILA</name>
<proteinExistence type="predicted"/>
<evidence type="ECO:0000313" key="2">
    <source>
        <dbReference type="Proteomes" id="UP000887540"/>
    </source>
</evidence>